<accession>A0A179VBN5</accession>
<dbReference type="RefSeq" id="WP_064631616.1">
    <property type="nucleotide sequence ID" value="NZ_LQYE01000028.1"/>
</dbReference>
<proteinExistence type="predicted"/>
<gene>
    <name evidence="3" type="ORF">AWB85_11310</name>
</gene>
<feature type="domain" description="DUF732" evidence="2">
    <location>
        <begin position="25"/>
        <end position="101"/>
    </location>
</feature>
<evidence type="ECO:0000259" key="2">
    <source>
        <dbReference type="Pfam" id="PF05305"/>
    </source>
</evidence>
<evidence type="ECO:0000313" key="4">
    <source>
        <dbReference type="Proteomes" id="UP000186919"/>
    </source>
</evidence>
<feature type="chain" id="PRO_5008107900" description="DUF732 domain-containing protein" evidence="1">
    <location>
        <begin position="22"/>
        <end position="104"/>
    </location>
</feature>
<keyword evidence="1" id="KW-0732">Signal</keyword>
<dbReference type="InterPro" id="IPR007969">
    <property type="entry name" value="DUF732"/>
</dbReference>
<comment type="caution">
    <text evidence="3">The sequence shown here is derived from an EMBL/GenBank/DDBJ whole genome shotgun (WGS) entry which is preliminary data.</text>
</comment>
<feature type="signal peptide" evidence="1">
    <location>
        <begin position="1"/>
        <end position="21"/>
    </location>
</feature>
<dbReference type="AlphaFoldDB" id="A0A179VBN5"/>
<evidence type="ECO:0000313" key="3">
    <source>
        <dbReference type="EMBL" id="OAT67726.1"/>
    </source>
</evidence>
<sequence>MFKAIVVAAFALAMSSGVAHADALDDQYLKLLASHGIEGDPEQLISAGHDSCDALDQGRIGYGISPYGFAVMKITGQLMAQGLASQQVSQLMHDANTVYCPGKA</sequence>
<organism evidence="3 4">
    <name type="scientific">Mycobacteroides immunogenum</name>
    <dbReference type="NCBI Taxonomy" id="83262"/>
    <lineage>
        <taxon>Bacteria</taxon>
        <taxon>Bacillati</taxon>
        <taxon>Actinomycetota</taxon>
        <taxon>Actinomycetes</taxon>
        <taxon>Mycobacteriales</taxon>
        <taxon>Mycobacteriaceae</taxon>
        <taxon>Mycobacteroides</taxon>
    </lineage>
</organism>
<dbReference type="Proteomes" id="UP000186919">
    <property type="component" value="Unassembled WGS sequence"/>
</dbReference>
<protein>
    <recommendedName>
        <fullName evidence="2">DUF732 domain-containing protein</fullName>
    </recommendedName>
</protein>
<evidence type="ECO:0000256" key="1">
    <source>
        <dbReference type="SAM" id="SignalP"/>
    </source>
</evidence>
<dbReference type="EMBL" id="LQYE01000028">
    <property type="protein sequence ID" value="OAT67726.1"/>
    <property type="molecule type" value="Genomic_DNA"/>
</dbReference>
<dbReference type="Pfam" id="PF05305">
    <property type="entry name" value="DUF732"/>
    <property type="match status" value="1"/>
</dbReference>
<reference evidence="3 4" key="1">
    <citation type="submission" date="2016-01" db="EMBL/GenBank/DDBJ databases">
        <title>Mycobacterium immunogenum strain CD11_6 genome sequencing and assembly.</title>
        <authorList>
            <person name="Kaur G."/>
            <person name="Nair G.R."/>
            <person name="Mayilraj S."/>
        </authorList>
    </citation>
    <scope>NUCLEOTIDE SEQUENCE [LARGE SCALE GENOMIC DNA]</scope>
    <source>
        <strain evidence="3 4">CD11-6</strain>
    </source>
</reference>
<name>A0A179VBN5_9MYCO</name>